<reference evidence="5" key="1">
    <citation type="submission" date="2019-11" db="EMBL/GenBank/DDBJ databases">
        <title>Microbial mats filling the niche in hypersaline microbial mats.</title>
        <authorList>
            <person name="Wong H.L."/>
            <person name="Macleod F.I."/>
            <person name="White R.A. III"/>
            <person name="Burns B.P."/>
        </authorList>
    </citation>
    <scope>NUCLEOTIDE SEQUENCE</scope>
    <source>
        <strain evidence="5">Rbin_158</strain>
    </source>
</reference>
<dbReference type="InterPro" id="IPR035965">
    <property type="entry name" value="PAS-like_dom_sf"/>
</dbReference>
<dbReference type="Proteomes" id="UP000649604">
    <property type="component" value="Unassembled WGS sequence"/>
</dbReference>
<evidence type="ECO:0000259" key="3">
    <source>
        <dbReference type="PROSITE" id="PS50112"/>
    </source>
</evidence>
<feature type="domain" description="PAS" evidence="3">
    <location>
        <begin position="102"/>
        <end position="148"/>
    </location>
</feature>
<dbReference type="PROSITE" id="PS50113">
    <property type="entry name" value="PAC"/>
    <property type="match status" value="1"/>
</dbReference>
<evidence type="ECO:0000256" key="1">
    <source>
        <dbReference type="SAM" id="Coils"/>
    </source>
</evidence>
<proteinExistence type="predicted"/>
<dbReference type="EMBL" id="WJJP01000725">
    <property type="protein sequence ID" value="MBD3327372.1"/>
    <property type="molecule type" value="Genomic_DNA"/>
</dbReference>
<gene>
    <name evidence="5" type="ORF">GF339_22490</name>
</gene>
<comment type="caution">
    <text evidence="5">The sequence shown here is derived from an EMBL/GenBank/DDBJ whole genome shotgun (WGS) entry which is preliminary data.</text>
</comment>
<dbReference type="SUPFAM" id="SSF55785">
    <property type="entry name" value="PYP-like sensor domain (PAS domain)"/>
    <property type="match status" value="1"/>
</dbReference>
<dbReference type="InterPro" id="IPR000700">
    <property type="entry name" value="PAS-assoc_C"/>
</dbReference>
<organism evidence="5 6">
    <name type="scientific">candidate division KSB3 bacterium</name>
    <dbReference type="NCBI Taxonomy" id="2044937"/>
    <lineage>
        <taxon>Bacteria</taxon>
        <taxon>candidate division KSB3</taxon>
    </lineage>
</organism>
<dbReference type="SMART" id="SM00086">
    <property type="entry name" value="PAC"/>
    <property type="match status" value="1"/>
</dbReference>
<dbReference type="Pfam" id="PF13426">
    <property type="entry name" value="PAS_9"/>
    <property type="match status" value="1"/>
</dbReference>
<dbReference type="Gene3D" id="3.30.450.20">
    <property type="entry name" value="PAS domain"/>
    <property type="match status" value="1"/>
</dbReference>
<keyword evidence="1" id="KW-0175">Coiled coil</keyword>
<dbReference type="PANTHER" id="PTHR44757:SF2">
    <property type="entry name" value="BIOFILM ARCHITECTURE MAINTENANCE PROTEIN MBAA"/>
    <property type="match status" value="1"/>
</dbReference>
<dbReference type="PROSITE" id="PS50112">
    <property type="entry name" value="PAS"/>
    <property type="match status" value="1"/>
</dbReference>
<dbReference type="SMART" id="SM00091">
    <property type="entry name" value="PAS"/>
    <property type="match status" value="1"/>
</dbReference>
<evidence type="ECO:0000313" key="5">
    <source>
        <dbReference type="EMBL" id="MBD3327372.1"/>
    </source>
</evidence>
<dbReference type="NCBIfam" id="TIGR00229">
    <property type="entry name" value="sensory_box"/>
    <property type="match status" value="1"/>
</dbReference>
<dbReference type="InterPro" id="IPR000014">
    <property type="entry name" value="PAS"/>
</dbReference>
<dbReference type="AlphaFoldDB" id="A0A9D5Q8I0"/>
<dbReference type="Pfam" id="PF13185">
    <property type="entry name" value="GAF_2"/>
    <property type="match status" value="1"/>
</dbReference>
<feature type="domain" description="PAC" evidence="4">
    <location>
        <begin position="176"/>
        <end position="228"/>
    </location>
</feature>
<dbReference type="Gene3D" id="3.30.450.40">
    <property type="match status" value="1"/>
</dbReference>
<keyword evidence="2" id="KW-0812">Transmembrane</keyword>
<evidence type="ECO:0000313" key="6">
    <source>
        <dbReference type="Proteomes" id="UP000649604"/>
    </source>
</evidence>
<feature type="transmembrane region" description="Helical" evidence="2">
    <location>
        <begin position="44"/>
        <end position="66"/>
    </location>
</feature>
<dbReference type="InterPro" id="IPR003018">
    <property type="entry name" value="GAF"/>
</dbReference>
<dbReference type="InterPro" id="IPR052155">
    <property type="entry name" value="Biofilm_reg_signaling"/>
</dbReference>
<sequence>MKLLMRDVKSFVRRTSFTLFGIGAFFLILTEFLPHQTIYHRIEIFAGIAILGCTHFIMMHRILHLINTRLSITRRVVEESYAKERQEYTEKLEQETQKLQETTDFLNSILDSSTEYSIITTGKDGKITLFNKGAERLIGYAADEVVNKESPLLFLRGSSSRSFAQIGIQIMKHGVDEGEWEIVRKDGQPRTMMFTMTPMRNRDGHMLGFLGIAKDITEQKKLERQLQEYTENLEKIVEKRTEELARKNVELDAERQTAENRAQELDLINKLSQAITSTIDLEKVLAIGAERVVDLLHVTQSRLFLIKEDTDHLEAVYKYDKMTARGDLNYVSAPLSRYPDFLRAIKTTQPVIIENVQKSAMAPEVKRVFEKQGVYSILNLPLLSKGTAIGIMMLLHTGEQRNFTTEELTLAETVASQIAVALRNAQLFRRVVEEKGRIEALVNSSGDGIVMTDNRFHLMLTNAVVE</sequence>
<dbReference type="InterPro" id="IPR001610">
    <property type="entry name" value="PAC"/>
</dbReference>
<accession>A0A9D5Q8I0</accession>
<feature type="coiled-coil region" evidence="1">
    <location>
        <begin position="78"/>
        <end position="105"/>
    </location>
</feature>
<feature type="non-terminal residue" evidence="5">
    <location>
        <position position="466"/>
    </location>
</feature>
<dbReference type="PANTHER" id="PTHR44757">
    <property type="entry name" value="DIGUANYLATE CYCLASE DGCP"/>
    <property type="match status" value="1"/>
</dbReference>
<dbReference type="InterPro" id="IPR029016">
    <property type="entry name" value="GAF-like_dom_sf"/>
</dbReference>
<keyword evidence="2" id="KW-1133">Transmembrane helix</keyword>
<evidence type="ECO:0000256" key="2">
    <source>
        <dbReference type="SAM" id="Phobius"/>
    </source>
</evidence>
<dbReference type="SUPFAM" id="SSF55781">
    <property type="entry name" value="GAF domain-like"/>
    <property type="match status" value="1"/>
</dbReference>
<keyword evidence="2" id="KW-0472">Membrane</keyword>
<dbReference type="SMART" id="SM00065">
    <property type="entry name" value="GAF"/>
    <property type="match status" value="1"/>
</dbReference>
<dbReference type="CDD" id="cd00130">
    <property type="entry name" value="PAS"/>
    <property type="match status" value="1"/>
</dbReference>
<feature type="coiled-coil region" evidence="1">
    <location>
        <begin position="212"/>
        <end position="268"/>
    </location>
</feature>
<name>A0A9D5Q8I0_9BACT</name>
<protein>
    <submittedName>
        <fullName evidence="5">PAS domain S-box protein</fullName>
    </submittedName>
</protein>
<evidence type="ECO:0000259" key="4">
    <source>
        <dbReference type="PROSITE" id="PS50113"/>
    </source>
</evidence>